<dbReference type="InterPro" id="IPR000086">
    <property type="entry name" value="NUDIX_hydrolase_dom"/>
</dbReference>
<dbReference type="PANTHER" id="PTHR43046:SF12">
    <property type="entry name" value="GDP-MANNOSE MANNOSYL HYDROLASE"/>
    <property type="match status" value="1"/>
</dbReference>
<evidence type="ECO:0000313" key="6">
    <source>
        <dbReference type="EMBL" id="SCG75909.1"/>
    </source>
</evidence>
<dbReference type="GO" id="GO:0016787">
    <property type="term" value="F:hydrolase activity"/>
    <property type="evidence" value="ECO:0007669"/>
    <property type="project" value="UniProtKB-KW"/>
</dbReference>
<keyword evidence="7" id="KW-1185">Reference proteome</keyword>
<keyword evidence="3 5" id="KW-0378">Hydrolase</keyword>
<gene>
    <name evidence="6" type="ORF">GA0070623_4058</name>
</gene>
<dbReference type="InterPro" id="IPR020476">
    <property type="entry name" value="Nudix_hydrolase"/>
</dbReference>
<dbReference type="Pfam" id="PF00293">
    <property type="entry name" value="NUDIX"/>
    <property type="match status" value="1"/>
</dbReference>
<name>A0A109IJA0_9ACTN</name>
<comment type="cofactor">
    <cofactor evidence="1">
        <name>Mg(2+)</name>
        <dbReference type="ChEBI" id="CHEBI:18420"/>
    </cofactor>
</comment>
<reference evidence="7" key="1">
    <citation type="submission" date="2016-06" db="EMBL/GenBank/DDBJ databases">
        <authorList>
            <person name="Varghese N."/>
            <person name="Submissions Spin"/>
        </authorList>
    </citation>
    <scope>NUCLEOTIDE SEQUENCE [LARGE SCALE GENOMIC DNA]</scope>
    <source>
        <strain evidence="7">DSM 44983</strain>
    </source>
</reference>
<keyword evidence="4" id="KW-0460">Magnesium</keyword>
<evidence type="ECO:0000256" key="5">
    <source>
        <dbReference type="RuleBase" id="RU003476"/>
    </source>
</evidence>
<evidence type="ECO:0000256" key="1">
    <source>
        <dbReference type="ARBA" id="ARBA00001946"/>
    </source>
</evidence>
<dbReference type="Proteomes" id="UP000198226">
    <property type="component" value="Chromosome I"/>
</dbReference>
<comment type="similarity">
    <text evidence="2 5">Belongs to the Nudix hydrolase family.</text>
</comment>
<proteinExistence type="inferred from homology"/>
<dbReference type="PRINTS" id="PR00502">
    <property type="entry name" value="NUDIXFAMILY"/>
</dbReference>
<dbReference type="PROSITE" id="PS00893">
    <property type="entry name" value="NUDIX_BOX"/>
    <property type="match status" value="1"/>
</dbReference>
<dbReference type="EMBL" id="LT607752">
    <property type="protein sequence ID" value="SCG75909.1"/>
    <property type="molecule type" value="Genomic_DNA"/>
</dbReference>
<evidence type="ECO:0000256" key="4">
    <source>
        <dbReference type="ARBA" id="ARBA00022842"/>
    </source>
</evidence>
<sequence length="175" mass="19568">MADQRPLYERDPDAWQAYLAEGNAKQARKRVGADVLLRNERGDVLLVDPDYKPDWDLPGGMVEANEAPQSAAERELHEELGLRRRVGRLLVVDWVAPHGPWDDSLMFVFDGGLLDAEPTPADGELRGSGFFPADRARTLLRPYLWSRLRHALDAAEDGCPRYLVDGMDQGSTSRG</sequence>
<dbReference type="PROSITE" id="PS51462">
    <property type="entry name" value="NUDIX"/>
    <property type="match status" value="1"/>
</dbReference>
<dbReference type="InterPro" id="IPR015797">
    <property type="entry name" value="NUDIX_hydrolase-like_dom_sf"/>
</dbReference>
<dbReference type="Gene3D" id="3.90.79.10">
    <property type="entry name" value="Nucleoside Triphosphate Pyrophosphohydrolase"/>
    <property type="match status" value="1"/>
</dbReference>
<dbReference type="InterPro" id="IPR020084">
    <property type="entry name" value="NUDIX_hydrolase_CS"/>
</dbReference>
<protein>
    <submittedName>
        <fullName evidence="6">ADP-ribose pyrophosphatase YjhB, NUDIX family</fullName>
    </submittedName>
</protein>
<dbReference type="RefSeq" id="WP_067309871.1">
    <property type="nucleotide sequence ID" value="NZ_LRMV01000083.1"/>
</dbReference>
<evidence type="ECO:0000256" key="3">
    <source>
        <dbReference type="ARBA" id="ARBA00022801"/>
    </source>
</evidence>
<evidence type="ECO:0000256" key="2">
    <source>
        <dbReference type="ARBA" id="ARBA00005582"/>
    </source>
</evidence>
<dbReference type="OrthoDB" id="4247482at2"/>
<evidence type="ECO:0000313" key="7">
    <source>
        <dbReference type="Proteomes" id="UP000198226"/>
    </source>
</evidence>
<accession>A0A109IJA0</accession>
<dbReference type="SUPFAM" id="SSF55811">
    <property type="entry name" value="Nudix"/>
    <property type="match status" value="1"/>
</dbReference>
<dbReference type="PANTHER" id="PTHR43046">
    <property type="entry name" value="GDP-MANNOSE MANNOSYL HYDROLASE"/>
    <property type="match status" value="1"/>
</dbReference>
<dbReference type="AlphaFoldDB" id="A0A109IJA0"/>
<organism evidence="6 7">
    <name type="scientific">Micromonospora rifamycinica</name>
    <dbReference type="NCBI Taxonomy" id="291594"/>
    <lineage>
        <taxon>Bacteria</taxon>
        <taxon>Bacillati</taxon>
        <taxon>Actinomycetota</taxon>
        <taxon>Actinomycetes</taxon>
        <taxon>Micromonosporales</taxon>
        <taxon>Micromonosporaceae</taxon>
        <taxon>Micromonospora</taxon>
    </lineage>
</organism>
<dbReference type="CDD" id="cd18876">
    <property type="entry name" value="NUDIX_Hydrolase"/>
    <property type="match status" value="1"/>
</dbReference>